<feature type="domain" description="Cytochrome C Planctomycete-type" evidence="1">
    <location>
        <begin position="71"/>
        <end position="116"/>
    </location>
</feature>
<sequence length="138" mass="14764">MAEEIEMKRFILTFLLGAFICLGIAAGSGVAQLQESSVGRSSVAPIGNEAGSSATESLSYQEQNMLIGRYCFRCHNDALMTAGLSLESFDASRAGEQAEIAEKMIRKLQAGMMPPPVAQRPDAATYRALITALETTVD</sequence>
<protein>
    <recommendedName>
        <fullName evidence="1">Cytochrome C Planctomycete-type domain-containing protein</fullName>
    </recommendedName>
</protein>
<gene>
    <name evidence="2" type="ORF">METZ01_LOCUS470026</name>
</gene>
<feature type="non-terminal residue" evidence="2">
    <location>
        <position position="138"/>
    </location>
</feature>
<dbReference type="AlphaFoldDB" id="A0A383BB11"/>
<name>A0A383BB11_9ZZZZ</name>
<evidence type="ECO:0000259" key="1">
    <source>
        <dbReference type="Pfam" id="PF07635"/>
    </source>
</evidence>
<accession>A0A383BB11</accession>
<organism evidence="2">
    <name type="scientific">marine metagenome</name>
    <dbReference type="NCBI Taxonomy" id="408172"/>
    <lineage>
        <taxon>unclassified sequences</taxon>
        <taxon>metagenomes</taxon>
        <taxon>ecological metagenomes</taxon>
    </lineage>
</organism>
<dbReference type="EMBL" id="UINC01198968">
    <property type="protein sequence ID" value="SVE17172.1"/>
    <property type="molecule type" value="Genomic_DNA"/>
</dbReference>
<proteinExistence type="predicted"/>
<dbReference type="InterPro" id="IPR011429">
    <property type="entry name" value="Cyt_c_Planctomycete-type"/>
</dbReference>
<evidence type="ECO:0000313" key="2">
    <source>
        <dbReference type="EMBL" id="SVE17172.1"/>
    </source>
</evidence>
<reference evidence="2" key="1">
    <citation type="submission" date="2018-05" db="EMBL/GenBank/DDBJ databases">
        <authorList>
            <person name="Lanie J.A."/>
            <person name="Ng W.-L."/>
            <person name="Kazmierczak K.M."/>
            <person name="Andrzejewski T.M."/>
            <person name="Davidsen T.M."/>
            <person name="Wayne K.J."/>
            <person name="Tettelin H."/>
            <person name="Glass J.I."/>
            <person name="Rusch D."/>
            <person name="Podicherti R."/>
            <person name="Tsui H.-C.T."/>
            <person name="Winkler M.E."/>
        </authorList>
    </citation>
    <scope>NUCLEOTIDE SEQUENCE</scope>
</reference>
<dbReference type="Pfam" id="PF07635">
    <property type="entry name" value="PSCyt1"/>
    <property type="match status" value="1"/>
</dbReference>